<keyword evidence="1" id="KW-0472">Membrane</keyword>
<feature type="transmembrane region" description="Helical" evidence="1">
    <location>
        <begin position="28"/>
        <end position="56"/>
    </location>
</feature>
<reference evidence="2" key="1">
    <citation type="submission" date="2015-04" db="EMBL/GenBank/DDBJ databases">
        <title>The genome sequence of the plant pathogenic Rhizarian Plasmodiophora brassicae reveals insights in its biotrophic life cycle and the origin of chitin synthesis.</title>
        <authorList>
            <person name="Schwelm A."/>
            <person name="Fogelqvist J."/>
            <person name="Knaust A."/>
            <person name="Julke S."/>
            <person name="Lilja T."/>
            <person name="Dhandapani V."/>
            <person name="Bonilla-Rosso G."/>
            <person name="Karlsson M."/>
            <person name="Shevchenko A."/>
            <person name="Choi S.R."/>
            <person name="Kim H.G."/>
            <person name="Park J.Y."/>
            <person name="Lim Y.P."/>
            <person name="Ludwig-Muller J."/>
            <person name="Dixelius C."/>
        </authorList>
    </citation>
    <scope>NUCLEOTIDE SEQUENCE</scope>
    <source>
        <tissue evidence="2">Potato root galls</tissue>
    </source>
</reference>
<feature type="transmembrane region" description="Helical" evidence="1">
    <location>
        <begin position="62"/>
        <end position="83"/>
    </location>
</feature>
<evidence type="ECO:0008006" key="3">
    <source>
        <dbReference type="Google" id="ProtNLM"/>
    </source>
</evidence>
<sequence length="167" mass="18802">MVLKTSLFSDYHLLQAWKRASLSSKQKVLFGASTALGTILFLLLCESLLRIISLAFVISQNYAFIASYIISYILSILWQHSLNRLLIPNNHKDKPYCHQFSHTFMAYFISLLLSALIGGLLLSISAMQSHIISMITLTIGGICSFKILQYLDSRAIHHIDTKAHESV</sequence>
<keyword evidence="1" id="KW-0812">Transmembrane</keyword>
<feature type="transmembrane region" description="Helical" evidence="1">
    <location>
        <begin position="104"/>
        <end position="124"/>
    </location>
</feature>
<proteinExistence type="predicted"/>
<evidence type="ECO:0000313" key="2">
    <source>
        <dbReference type="EMBL" id="CRZ11694.1"/>
    </source>
</evidence>
<accession>A0A0H5RSH9</accession>
<dbReference type="AlphaFoldDB" id="A0A0H5RSH9"/>
<evidence type="ECO:0000256" key="1">
    <source>
        <dbReference type="SAM" id="Phobius"/>
    </source>
</evidence>
<name>A0A0H5RSH9_9EUKA</name>
<keyword evidence="1" id="KW-1133">Transmembrane helix</keyword>
<protein>
    <recommendedName>
        <fullName evidence="3">GtrA-like protein domain-containing protein</fullName>
    </recommendedName>
</protein>
<organism evidence="2">
    <name type="scientific">Spongospora subterranea</name>
    <dbReference type="NCBI Taxonomy" id="70186"/>
    <lineage>
        <taxon>Eukaryota</taxon>
        <taxon>Sar</taxon>
        <taxon>Rhizaria</taxon>
        <taxon>Endomyxa</taxon>
        <taxon>Phytomyxea</taxon>
        <taxon>Plasmodiophorida</taxon>
        <taxon>Plasmodiophoridae</taxon>
        <taxon>Spongospora</taxon>
    </lineage>
</organism>
<dbReference type="EMBL" id="HACM01011252">
    <property type="protein sequence ID" value="CRZ11694.1"/>
    <property type="molecule type" value="Transcribed_RNA"/>
</dbReference>